<dbReference type="EMBL" id="CADCUV010000034">
    <property type="protein sequence ID" value="CAA9392906.1"/>
    <property type="molecule type" value="Genomic_DNA"/>
</dbReference>
<dbReference type="PANTHER" id="PTHR42743:SF11">
    <property type="entry name" value="AMINODEOXYCHORISMATE LYASE"/>
    <property type="match status" value="1"/>
</dbReference>
<comment type="similarity">
    <text evidence="1">Belongs to the class-IV pyridoxal-phosphate-dependent aminotransferase family.</text>
</comment>
<name>A0A6J4NN57_9ACTN</name>
<proteinExistence type="inferred from homology"/>
<dbReference type="Gene3D" id="3.40.50.300">
    <property type="entry name" value="P-loop containing nucleotide triphosphate hydrolases"/>
    <property type="match status" value="1"/>
</dbReference>
<gene>
    <name evidence="2" type="ORF">AVDCRST_MAG22-723</name>
</gene>
<dbReference type="Pfam" id="PF19798">
    <property type="entry name" value="Sulfotransfer_5"/>
    <property type="match status" value="1"/>
</dbReference>
<dbReference type="AlphaFoldDB" id="A0A6J4NN57"/>
<dbReference type="InterPro" id="IPR050571">
    <property type="entry name" value="Class-IV_PLP-Dep_Aminotrnsfr"/>
</dbReference>
<accession>A0A6J4NN57</accession>
<organism evidence="2">
    <name type="scientific">uncultured Rubrobacteraceae bacterium</name>
    <dbReference type="NCBI Taxonomy" id="349277"/>
    <lineage>
        <taxon>Bacteria</taxon>
        <taxon>Bacillati</taxon>
        <taxon>Actinomycetota</taxon>
        <taxon>Rubrobacteria</taxon>
        <taxon>Rubrobacterales</taxon>
        <taxon>Rubrobacteraceae</taxon>
        <taxon>environmental samples</taxon>
    </lineage>
</organism>
<sequence>MADCLKLSVWSGPRNVSTALMYAFRQRPDTLVLDEPLYGHYLDATRADHPGDGEVMAAMDTDGERVVREVLLGPCERPVHFFKNMAHHLTGLDRGFLDGITNVLLVRDPAEMLPSLARQLKTPALRDTGLLQQTEILDHVLGSGGYPVVLDARELLLDPRAVLERACERLGIPFYEAMLRWPAGPKPEDGVWAKHWYANVHASTGFSPYKPKTGAFPERLAPLLEECRPHYERLIRYAIPAGTRD</sequence>
<evidence type="ECO:0000256" key="1">
    <source>
        <dbReference type="ARBA" id="ARBA00009320"/>
    </source>
</evidence>
<dbReference type="GO" id="GO:0008483">
    <property type="term" value="F:transaminase activity"/>
    <property type="evidence" value="ECO:0007669"/>
    <property type="project" value="UniProtKB-KW"/>
</dbReference>
<keyword evidence="2" id="KW-0808">Transferase</keyword>
<dbReference type="PANTHER" id="PTHR42743">
    <property type="entry name" value="AMINO-ACID AMINOTRANSFERASE"/>
    <property type="match status" value="1"/>
</dbReference>
<dbReference type="InterPro" id="IPR027417">
    <property type="entry name" value="P-loop_NTPase"/>
</dbReference>
<dbReference type="GO" id="GO:0019752">
    <property type="term" value="P:carboxylic acid metabolic process"/>
    <property type="evidence" value="ECO:0007669"/>
    <property type="project" value="TreeGrafter"/>
</dbReference>
<evidence type="ECO:0000313" key="2">
    <source>
        <dbReference type="EMBL" id="CAA9392906.1"/>
    </source>
</evidence>
<protein>
    <submittedName>
        <fullName evidence="2">Branched-chain-amino-acid aminotransferase-like protein 2</fullName>
    </submittedName>
</protein>
<keyword evidence="2" id="KW-0032">Aminotransferase</keyword>
<dbReference type="SUPFAM" id="SSF52540">
    <property type="entry name" value="P-loop containing nucleoside triphosphate hydrolases"/>
    <property type="match status" value="1"/>
</dbReference>
<reference evidence="2" key="1">
    <citation type="submission" date="2020-02" db="EMBL/GenBank/DDBJ databases">
        <authorList>
            <person name="Meier V. D."/>
        </authorList>
    </citation>
    <scope>NUCLEOTIDE SEQUENCE</scope>
    <source>
        <strain evidence="2">AVDCRST_MAG22</strain>
    </source>
</reference>